<comment type="caution">
    <text evidence="3">The sequence shown here is derived from an EMBL/GenBank/DDBJ whole genome shotgun (WGS) entry which is preliminary data.</text>
</comment>
<feature type="transmembrane region" description="Helical" evidence="1">
    <location>
        <begin position="106"/>
        <end position="129"/>
    </location>
</feature>
<keyword evidence="1" id="KW-0472">Membrane</keyword>
<evidence type="ECO:0000259" key="2">
    <source>
        <dbReference type="Pfam" id="PF02698"/>
    </source>
</evidence>
<dbReference type="Proteomes" id="UP001597267">
    <property type="component" value="Unassembled WGS sequence"/>
</dbReference>
<dbReference type="Pfam" id="PF02698">
    <property type="entry name" value="DUF218"/>
    <property type="match status" value="1"/>
</dbReference>
<dbReference type="CDD" id="cd06259">
    <property type="entry name" value="YdcF-like"/>
    <property type="match status" value="1"/>
</dbReference>
<dbReference type="InterPro" id="IPR003848">
    <property type="entry name" value="DUF218"/>
</dbReference>
<feature type="transmembrane region" description="Helical" evidence="1">
    <location>
        <begin position="339"/>
        <end position="359"/>
    </location>
</feature>
<proteinExistence type="predicted"/>
<feature type="transmembrane region" description="Helical" evidence="1">
    <location>
        <begin position="12"/>
        <end position="30"/>
    </location>
</feature>
<reference evidence="4" key="1">
    <citation type="journal article" date="2019" name="Int. J. Syst. Evol. Microbiol.">
        <title>The Global Catalogue of Microorganisms (GCM) 10K type strain sequencing project: providing services to taxonomists for standard genome sequencing and annotation.</title>
        <authorList>
            <consortium name="The Broad Institute Genomics Platform"/>
            <consortium name="The Broad Institute Genome Sequencing Center for Infectious Disease"/>
            <person name="Wu L."/>
            <person name="Ma J."/>
        </authorList>
    </citation>
    <scope>NUCLEOTIDE SEQUENCE [LARGE SCALE GENOMIC DNA]</scope>
    <source>
        <strain evidence="4">CCM 8896</strain>
    </source>
</reference>
<feature type="transmembrane region" description="Helical" evidence="1">
    <location>
        <begin position="141"/>
        <end position="165"/>
    </location>
</feature>
<dbReference type="Gene3D" id="3.40.50.620">
    <property type="entry name" value="HUPs"/>
    <property type="match status" value="1"/>
</dbReference>
<dbReference type="PANTHER" id="PTHR30336:SF18">
    <property type="entry name" value="MEMBRANE PROTEIN"/>
    <property type="match status" value="1"/>
</dbReference>
<dbReference type="EMBL" id="JBHTOP010000022">
    <property type="protein sequence ID" value="MFD1672166.1"/>
    <property type="molecule type" value="Genomic_DNA"/>
</dbReference>
<organism evidence="3 4">
    <name type="scientific">Agrilactobacillus yilanensis</name>
    <dbReference type="NCBI Taxonomy" id="2485997"/>
    <lineage>
        <taxon>Bacteria</taxon>
        <taxon>Bacillati</taxon>
        <taxon>Bacillota</taxon>
        <taxon>Bacilli</taxon>
        <taxon>Lactobacillales</taxon>
        <taxon>Lactobacillaceae</taxon>
        <taxon>Agrilactobacillus</taxon>
    </lineage>
</organism>
<protein>
    <submittedName>
        <fullName evidence="3">YdcF family protein</fullName>
    </submittedName>
</protein>
<gene>
    <name evidence="3" type="ORF">ACFQ5M_08660</name>
</gene>
<evidence type="ECO:0000256" key="1">
    <source>
        <dbReference type="SAM" id="Phobius"/>
    </source>
</evidence>
<dbReference type="InterPro" id="IPR051599">
    <property type="entry name" value="Cell_Envelope_Assoc"/>
</dbReference>
<evidence type="ECO:0000313" key="4">
    <source>
        <dbReference type="Proteomes" id="UP001597267"/>
    </source>
</evidence>
<keyword evidence="4" id="KW-1185">Reference proteome</keyword>
<sequence length="361" mass="40492">MNNTIVSNLNLILWVWAFISLGIFLASWTYERRRLLNGILFNLCVLSCLLPIGLFVIRSADTRPRLVAVVVVLFAIVAGIVLLLFLSFVFLLLWNARIVWQREAHTVANSLTLILALGIIALWIMNLVAVNRFLPDWMNQLIAILPLIVFYVLASFYNYLTNLFLYQFNRPRYRQDYVIVLGAGLLNGTEVSPLLAQRIDRGLKFYRKQVQKTGVGPKMVFSGGQGGDEKIAEGAAMAKYAIAQGLAPTDVLAETESKNTLENMQFSKALIQKDAGKPASDCRVIFVSNNYHTFRAGIYARLADLKANGIGSKTSKYFLPNAVIREYIAIFMMKKKQHMIVIGTIVGLDVLSLLFNKIFSV</sequence>
<name>A0ABW4J728_9LACO</name>
<keyword evidence="1" id="KW-1133">Transmembrane helix</keyword>
<feature type="transmembrane region" description="Helical" evidence="1">
    <location>
        <begin position="66"/>
        <end position="94"/>
    </location>
</feature>
<dbReference type="RefSeq" id="WP_125715815.1">
    <property type="nucleotide sequence ID" value="NZ_JBHTOP010000022.1"/>
</dbReference>
<feature type="domain" description="DUF218" evidence="2">
    <location>
        <begin position="176"/>
        <end position="329"/>
    </location>
</feature>
<accession>A0ABW4J728</accession>
<evidence type="ECO:0000313" key="3">
    <source>
        <dbReference type="EMBL" id="MFD1672166.1"/>
    </source>
</evidence>
<dbReference type="PANTHER" id="PTHR30336">
    <property type="entry name" value="INNER MEMBRANE PROTEIN, PROBABLE PERMEASE"/>
    <property type="match status" value="1"/>
</dbReference>
<keyword evidence="1" id="KW-0812">Transmembrane</keyword>
<feature type="transmembrane region" description="Helical" evidence="1">
    <location>
        <begin position="39"/>
        <end position="60"/>
    </location>
</feature>
<dbReference type="InterPro" id="IPR014729">
    <property type="entry name" value="Rossmann-like_a/b/a_fold"/>
</dbReference>